<dbReference type="AlphaFoldDB" id="A0AAD5VKZ7"/>
<proteinExistence type="predicted"/>
<protein>
    <recommendedName>
        <fullName evidence="4">Transposase domain-containing protein</fullName>
    </recommendedName>
</protein>
<evidence type="ECO:0000313" key="2">
    <source>
        <dbReference type="EMBL" id="KAJ3563020.1"/>
    </source>
</evidence>
<evidence type="ECO:0000313" key="3">
    <source>
        <dbReference type="Proteomes" id="UP001213000"/>
    </source>
</evidence>
<dbReference type="Proteomes" id="UP001213000">
    <property type="component" value="Unassembled WGS sequence"/>
</dbReference>
<comment type="caution">
    <text evidence="2">The sequence shown here is derived from an EMBL/GenBank/DDBJ whole genome shotgun (WGS) entry which is preliminary data.</text>
</comment>
<keyword evidence="3" id="KW-1185">Reference proteome</keyword>
<feature type="region of interest" description="Disordered" evidence="1">
    <location>
        <begin position="58"/>
        <end position="177"/>
    </location>
</feature>
<feature type="compositionally biased region" description="Polar residues" evidence="1">
    <location>
        <begin position="148"/>
        <end position="165"/>
    </location>
</feature>
<gene>
    <name evidence="2" type="ORF">NP233_g9211</name>
</gene>
<name>A0AAD5VKZ7_9AGAR</name>
<evidence type="ECO:0000256" key="1">
    <source>
        <dbReference type="SAM" id="MobiDB-lite"/>
    </source>
</evidence>
<dbReference type="EMBL" id="JANIEX010000805">
    <property type="protein sequence ID" value="KAJ3563020.1"/>
    <property type="molecule type" value="Genomic_DNA"/>
</dbReference>
<accession>A0AAD5VKZ7</accession>
<organism evidence="2 3">
    <name type="scientific">Leucocoprinus birnbaumii</name>
    <dbReference type="NCBI Taxonomy" id="56174"/>
    <lineage>
        <taxon>Eukaryota</taxon>
        <taxon>Fungi</taxon>
        <taxon>Dikarya</taxon>
        <taxon>Basidiomycota</taxon>
        <taxon>Agaricomycotina</taxon>
        <taxon>Agaricomycetes</taxon>
        <taxon>Agaricomycetidae</taxon>
        <taxon>Agaricales</taxon>
        <taxon>Agaricineae</taxon>
        <taxon>Agaricaceae</taxon>
        <taxon>Leucocoprinus</taxon>
    </lineage>
</organism>
<evidence type="ECO:0008006" key="4">
    <source>
        <dbReference type="Google" id="ProtNLM"/>
    </source>
</evidence>
<sequence length="785" mass="88002">MSESPKKKIKAKTRMCTCRICHFRSTPIPLKTWRRHQALMKEEQEALARYRAERSLDSELTMAPDSTEIGGVGTSSGSDQGIAGGSTEPRDDNTLEPVRQPTPDNDVVFRDPSPPGFVPSPTSSGETAGLPPQPTPPAEDINLPPQLENDTTATNAAGPGNSQAQVPPPGDNMDEFFDDAEPETRINITWSDKVMTDKFIRMLEDAHLDDSNLSLDDIVRLRNPSTTPPRITTDLSEKYSLKYYLDTMSSADLSYVNVIATSNELQEEQKTGLKFLSHYEVQKKACELSGVATVEHDMCPKGCIAYTGPFSEHENCPTCSTSRWDLRKLRRGEKKPAQTFTTITLGTQLQALYSSPESARKMHYRRNTTCAVKEQWPPDPQDPNGPPSPKIFEDYIHGSDYLGSVQNGKIKENDILLMLSLDGAQFPDHHYKKTHVLPGGFIPGPNKPKNIDSFLFPGLYHLSALQNEGLKIWDASTNAAYIAQPVVYFATADAPGMVYLCGLVGHSGARGCRNYCGVKWRHKPTGSHYYPVLHLPDGYHSNHTEPFADIDLNVMDPYFDQENYYDNLRRVLESSNDFEAIRKETGISKASLFSGLKGLPLGVPGTFPLDLMHLLALNIPDLLISLWRGTLRCDTKAGDKFSDWAEWAVLRDTKDQKTWTIHGACVAELSKYLPSSYDRPPRNPAEKLNSGYKASEFMVYLYGYLPALLEGILPSPYLNNFYKLVRGVCLVSQRAPTERDLKEAHQCFIQFLNGFEELYIQRKISRMHFVRQCLHTLWHLAPETN</sequence>
<reference evidence="2" key="1">
    <citation type="submission" date="2022-07" db="EMBL/GenBank/DDBJ databases">
        <title>Genome Sequence of Leucocoprinus birnbaumii.</title>
        <authorList>
            <person name="Buettner E."/>
        </authorList>
    </citation>
    <scope>NUCLEOTIDE SEQUENCE</scope>
    <source>
        <strain evidence="2">VT141</strain>
    </source>
</reference>